<dbReference type="EMBL" id="CP001650">
    <property type="protein sequence ID" value="ADF52834.1"/>
    <property type="molecule type" value="Genomic_DNA"/>
</dbReference>
<sequence>MQTLIVRKHLADEKMLDLQFENILALIKASSQETGVGVN</sequence>
<dbReference type="KEGG" id="zpr:ZPR_2510"/>
<keyword evidence="2" id="KW-1185">Reference proteome</keyword>
<name>D5BE75_ZUNPS</name>
<accession>D5BE75</accession>
<organism evidence="1 2">
    <name type="scientific">Zunongwangia profunda (strain DSM 18752 / CCTCC AB 206139 / SM-A87)</name>
    <name type="common">Wangia profunda</name>
    <dbReference type="NCBI Taxonomy" id="655815"/>
    <lineage>
        <taxon>Bacteria</taxon>
        <taxon>Pseudomonadati</taxon>
        <taxon>Bacteroidota</taxon>
        <taxon>Flavobacteriia</taxon>
        <taxon>Flavobacteriales</taxon>
        <taxon>Flavobacteriaceae</taxon>
        <taxon>Zunongwangia</taxon>
    </lineage>
</organism>
<proteinExistence type="predicted"/>
<reference evidence="1 2" key="1">
    <citation type="journal article" date="2010" name="BMC Genomics">
        <title>The complete genome of Zunongwangia profunda SM-A87 reveals its adaptation to the deep-sea environment and ecological role in sedimentary organic nitrogen degradation.</title>
        <authorList>
            <person name="Qin Q.L."/>
            <person name="Zhang X.Y."/>
            <person name="Wang X.M."/>
            <person name="Liu G.M."/>
            <person name="Chen X.L."/>
            <person name="Xie B.B."/>
            <person name="Dang H.Y."/>
            <person name="Zhou B.C."/>
            <person name="Yu J."/>
            <person name="Zhang Y.Z."/>
        </authorList>
    </citation>
    <scope>NUCLEOTIDE SEQUENCE [LARGE SCALE GENOMIC DNA]</scope>
    <source>
        <strain evidence="2">DSM 18752 / CCTCC AB 206139 / SM-A87</strain>
    </source>
</reference>
<dbReference type="HOGENOM" id="CLU_3319759_0_0_10"/>
<evidence type="ECO:0000313" key="1">
    <source>
        <dbReference type="EMBL" id="ADF52834.1"/>
    </source>
</evidence>
<evidence type="ECO:0000313" key="2">
    <source>
        <dbReference type="Proteomes" id="UP000001654"/>
    </source>
</evidence>
<gene>
    <name evidence="1" type="ordered locus">ZPR_2510</name>
</gene>
<dbReference type="Proteomes" id="UP000001654">
    <property type="component" value="Chromosome"/>
</dbReference>
<dbReference type="AlphaFoldDB" id="D5BE75"/>
<protein>
    <submittedName>
        <fullName evidence="1">Uncharacterized protein</fullName>
    </submittedName>
</protein>